<protein>
    <submittedName>
        <fullName evidence="1">Uncharacterized protein</fullName>
    </submittedName>
</protein>
<accession>A0ABT2F0V7</accession>
<gene>
    <name evidence="1" type="ORF">NXS11_04150</name>
</gene>
<keyword evidence="2" id="KW-1185">Reference proteome</keyword>
<organism evidence="1 2">
    <name type="scientific">Staphylococcus americanisciuri</name>
    <dbReference type="NCBI Taxonomy" id="2973940"/>
    <lineage>
        <taxon>Bacteria</taxon>
        <taxon>Bacillati</taxon>
        <taxon>Bacillota</taxon>
        <taxon>Bacilli</taxon>
        <taxon>Bacillales</taxon>
        <taxon>Staphylococcaceae</taxon>
        <taxon>Staphylococcus</taxon>
    </lineage>
</organism>
<sequence>MFTKNIKEEINRFNKRMTCVEYALPFSSYEEYKVAPSIMYRHAITMLRDGWDCDYDQLSQSIFYTKNFEITDYDGSKDYLIDMRQLDVSGTLLINNRAVMISKCLTGVHDLTQYISESENTLIMIVKHDDMSEQLKRQLNTLYIVERANDRIVSYDVATDYNVNSERLEVQLKITDIEGAPIPTYILMDSLGQTVATGDICVDQLNHFSCTHSNNSLLNRSYYQLLIDTEDETLVQNLYIDND</sequence>
<dbReference type="RefSeq" id="WP_259199200.1">
    <property type="nucleotide sequence ID" value="NZ_JANUXY010000003.1"/>
</dbReference>
<reference evidence="1 2" key="1">
    <citation type="journal article" date="2023" name="Int. J. Syst. Evol. Microbiol.">
        <title>Streptococcus sciuri sp. nov., Staphylococcus marylandisciuri sp. nov. and Staphylococcus americanisciuri sp. nov., isolated from faeces of eastern grey squirrel (Sciurus carolinensis).</title>
        <authorList>
            <person name="Volokhov D.V."/>
            <person name="Zagorodnyaya T.A."/>
            <person name="Furtak V.A."/>
            <person name="Nattanmai G."/>
            <person name="Randall L."/>
            <person name="Jose S."/>
            <person name="Gao Y."/>
            <person name="Eisenberg T."/>
            <person name="Delmonte P."/>
            <person name="Blom J."/>
            <person name="Mitchell K.K."/>
        </authorList>
    </citation>
    <scope>NUCLEOTIDE SEQUENCE [LARGE SCALE GENOMIC DNA]</scope>
    <source>
        <strain evidence="1 2">GRT3</strain>
    </source>
</reference>
<comment type="caution">
    <text evidence="1">The sequence shown here is derived from an EMBL/GenBank/DDBJ whole genome shotgun (WGS) entry which is preliminary data.</text>
</comment>
<proteinExistence type="predicted"/>
<evidence type="ECO:0000313" key="1">
    <source>
        <dbReference type="EMBL" id="MCS4486083.1"/>
    </source>
</evidence>
<name>A0ABT2F0V7_9STAP</name>
<dbReference type="Proteomes" id="UP001205609">
    <property type="component" value="Unassembled WGS sequence"/>
</dbReference>
<evidence type="ECO:0000313" key="2">
    <source>
        <dbReference type="Proteomes" id="UP001205609"/>
    </source>
</evidence>
<dbReference type="EMBL" id="JANUXY010000003">
    <property type="protein sequence ID" value="MCS4486083.1"/>
    <property type="molecule type" value="Genomic_DNA"/>
</dbReference>